<keyword evidence="1" id="KW-0732">Signal</keyword>
<gene>
    <name evidence="2" type="ORF">BDV35DRAFT_325961</name>
</gene>
<reference evidence="2" key="1">
    <citation type="submission" date="2019-04" db="EMBL/GenBank/DDBJ databases">
        <title>Friends and foes A comparative genomics study of 23 Aspergillus species from section Flavi.</title>
        <authorList>
            <consortium name="DOE Joint Genome Institute"/>
            <person name="Kjaerbolling I."/>
            <person name="Vesth T."/>
            <person name="Frisvad J.C."/>
            <person name="Nybo J.L."/>
            <person name="Theobald S."/>
            <person name="Kildgaard S."/>
            <person name="Isbrandt T."/>
            <person name="Kuo A."/>
            <person name="Sato A."/>
            <person name="Lyhne E.K."/>
            <person name="Kogle M.E."/>
            <person name="Wiebenga A."/>
            <person name="Kun R.S."/>
            <person name="Lubbers R.J."/>
            <person name="Makela M.R."/>
            <person name="Barry K."/>
            <person name="Chovatia M."/>
            <person name="Clum A."/>
            <person name="Daum C."/>
            <person name="Haridas S."/>
            <person name="He G."/>
            <person name="LaButti K."/>
            <person name="Lipzen A."/>
            <person name="Mondo S."/>
            <person name="Riley R."/>
            <person name="Salamov A."/>
            <person name="Simmons B.A."/>
            <person name="Magnuson J.K."/>
            <person name="Henrissat B."/>
            <person name="Mortensen U.H."/>
            <person name="Larsen T.O."/>
            <person name="Devries R.P."/>
            <person name="Grigoriev I.V."/>
            <person name="Machida M."/>
            <person name="Baker S.E."/>
            <person name="Andersen M.R."/>
        </authorList>
    </citation>
    <scope>NUCLEOTIDE SEQUENCE [LARGE SCALE GENOMIC DNA]</scope>
    <source>
        <strain evidence="2">CBS 121.62</strain>
    </source>
</reference>
<protein>
    <recommendedName>
        <fullName evidence="3">Secreted protein</fullName>
    </recommendedName>
</protein>
<proteinExistence type="predicted"/>
<organism evidence="2">
    <name type="scientific">Aspergillus flavus</name>
    <dbReference type="NCBI Taxonomy" id="5059"/>
    <lineage>
        <taxon>Eukaryota</taxon>
        <taxon>Fungi</taxon>
        <taxon>Dikarya</taxon>
        <taxon>Ascomycota</taxon>
        <taxon>Pezizomycotina</taxon>
        <taxon>Eurotiomycetes</taxon>
        <taxon>Eurotiomycetidae</taxon>
        <taxon>Eurotiales</taxon>
        <taxon>Aspergillaceae</taxon>
        <taxon>Aspergillus</taxon>
        <taxon>Aspergillus subgen. Circumdati</taxon>
    </lineage>
</organism>
<evidence type="ECO:0000313" key="2">
    <source>
        <dbReference type="EMBL" id="KAB8243292.1"/>
    </source>
</evidence>
<feature type="signal peptide" evidence="1">
    <location>
        <begin position="1"/>
        <end position="19"/>
    </location>
</feature>
<dbReference type="EMBL" id="ML734645">
    <property type="protein sequence ID" value="KAB8243292.1"/>
    <property type="molecule type" value="Genomic_DNA"/>
</dbReference>
<evidence type="ECO:0000256" key="1">
    <source>
        <dbReference type="SAM" id="SignalP"/>
    </source>
</evidence>
<accession>A0A5N6GLS9</accession>
<sequence length="89" mass="9918">MRYLPLHVCVLCCNSCLTAFSSIQMRFSRAPIPVPNSREESVDHCWIIFVITVVIQQLHNGLSDSVRGVDIPSRGSSNVCIVVPRTCIM</sequence>
<dbReference type="Proteomes" id="UP000325434">
    <property type="component" value="Unassembled WGS sequence"/>
</dbReference>
<dbReference type="AlphaFoldDB" id="A0A5N6GLS9"/>
<evidence type="ECO:0008006" key="3">
    <source>
        <dbReference type="Google" id="ProtNLM"/>
    </source>
</evidence>
<feature type="chain" id="PRO_5025004132" description="Secreted protein" evidence="1">
    <location>
        <begin position="20"/>
        <end position="89"/>
    </location>
</feature>
<name>A0A5N6GLS9_ASPFL</name>